<evidence type="ECO:0000256" key="5">
    <source>
        <dbReference type="ARBA" id="ARBA00023077"/>
    </source>
</evidence>
<feature type="domain" description="TonB-dependent receptor-like beta-barrel" evidence="11">
    <location>
        <begin position="454"/>
        <end position="985"/>
    </location>
</feature>
<feature type="chain" id="PRO_5047492009" evidence="10">
    <location>
        <begin position="29"/>
        <end position="1027"/>
    </location>
</feature>
<evidence type="ECO:0000256" key="7">
    <source>
        <dbReference type="ARBA" id="ARBA00023237"/>
    </source>
</evidence>
<dbReference type="InterPro" id="IPR037066">
    <property type="entry name" value="Plug_dom_sf"/>
</dbReference>
<dbReference type="SUPFAM" id="SSF56935">
    <property type="entry name" value="Porins"/>
    <property type="match status" value="1"/>
</dbReference>
<evidence type="ECO:0000256" key="1">
    <source>
        <dbReference type="ARBA" id="ARBA00004571"/>
    </source>
</evidence>
<evidence type="ECO:0000256" key="8">
    <source>
        <dbReference type="PROSITE-ProRule" id="PRU01360"/>
    </source>
</evidence>
<evidence type="ECO:0000259" key="11">
    <source>
        <dbReference type="Pfam" id="PF00593"/>
    </source>
</evidence>
<dbReference type="InterPro" id="IPR039426">
    <property type="entry name" value="TonB-dep_rcpt-like"/>
</dbReference>
<dbReference type="InterPro" id="IPR000531">
    <property type="entry name" value="Beta-barrel_TonB"/>
</dbReference>
<keyword evidence="14" id="KW-1185">Reference proteome</keyword>
<dbReference type="PANTHER" id="PTHR47234">
    <property type="match status" value="1"/>
</dbReference>
<evidence type="ECO:0000256" key="6">
    <source>
        <dbReference type="ARBA" id="ARBA00023136"/>
    </source>
</evidence>
<dbReference type="Gene3D" id="2.40.170.20">
    <property type="entry name" value="TonB-dependent receptor, beta-barrel domain"/>
    <property type="match status" value="1"/>
</dbReference>
<gene>
    <name evidence="13" type="ORF">QGN17_20290</name>
</gene>
<accession>A0ABT6N7M1</accession>
<evidence type="ECO:0000256" key="9">
    <source>
        <dbReference type="RuleBase" id="RU003357"/>
    </source>
</evidence>
<protein>
    <submittedName>
        <fullName evidence="13">TonB-dependent receptor</fullName>
    </submittedName>
</protein>
<dbReference type="InterPro" id="IPR036942">
    <property type="entry name" value="Beta-barrel_TonB_sf"/>
</dbReference>
<comment type="subcellular location">
    <subcellularLocation>
        <location evidence="1 8">Cell outer membrane</location>
        <topology evidence="1 8">Multi-pass membrane protein</topology>
    </subcellularLocation>
</comment>
<dbReference type="RefSeq" id="WP_281046426.1">
    <property type="nucleotide sequence ID" value="NZ_JARYGZ010000006.1"/>
</dbReference>
<evidence type="ECO:0000256" key="4">
    <source>
        <dbReference type="ARBA" id="ARBA00022692"/>
    </source>
</evidence>
<keyword evidence="13" id="KW-0675">Receptor</keyword>
<name>A0ABT6N7M1_9SPHN</name>
<keyword evidence="7 8" id="KW-0998">Cell outer membrane</keyword>
<dbReference type="InterPro" id="IPR012910">
    <property type="entry name" value="Plug_dom"/>
</dbReference>
<comment type="similarity">
    <text evidence="8 9">Belongs to the TonB-dependent receptor family.</text>
</comment>
<keyword evidence="6 8" id="KW-0472">Membrane</keyword>
<dbReference type="EMBL" id="JARYGZ010000006">
    <property type="protein sequence ID" value="MDH7641085.1"/>
    <property type="molecule type" value="Genomic_DNA"/>
</dbReference>
<evidence type="ECO:0000313" key="13">
    <source>
        <dbReference type="EMBL" id="MDH7641085.1"/>
    </source>
</evidence>
<dbReference type="Pfam" id="PF00593">
    <property type="entry name" value="TonB_dep_Rec_b-barrel"/>
    <property type="match status" value="1"/>
</dbReference>
<organism evidence="13 14">
    <name type="scientific">Sphingomonas oryzagri</name>
    <dbReference type="NCBI Taxonomy" id="3042314"/>
    <lineage>
        <taxon>Bacteria</taxon>
        <taxon>Pseudomonadati</taxon>
        <taxon>Pseudomonadota</taxon>
        <taxon>Alphaproteobacteria</taxon>
        <taxon>Sphingomonadales</taxon>
        <taxon>Sphingomonadaceae</taxon>
        <taxon>Sphingomonas</taxon>
    </lineage>
</organism>
<evidence type="ECO:0000259" key="12">
    <source>
        <dbReference type="Pfam" id="PF07715"/>
    </source>
</evidence>
<evidence type="ECO:0000256" key="3">
    <source>
        <dbReference type="ARBA" id="ARBA00022452"/>
    </source>
</evidence>
<dbReference type="Gene3D" id="2.170.130.10">
    <property type="entry name" value="TonB-dependent receptor, plug domain"/>
    <property type="match status" value="1"/>
</dbReference>
<feature type="domain" description="TonB-dependent receptor plug" evidence="12">
    <location>
        <begin position="71"/>
        <end position="181"/>
    </location>
</feature>
<feature type="signal peptide" evidence="10">
    <location>
        <begin position="1"/>
        <end position="28"/>
    </location>
</feature>
<dbReference type="Pfam" id="PF07715">
    <property type="entry name" value="Plug"/>
    <property type="match status" value="1"/>
</dbReference>
<dbReference type="PANTHER" id="PTHR47234:SF2">
    <property type="entry name" value="TONB-DEPENDENT RECEPTOR"/>
    <property type="match status" value="1"/>
</dbReference>
<keyword evidence="5 9" id="KW-0798">TonB box</keyword>
<sequence>MNGKLIRDRLLASTIIAGTVAFAAPAFAQDAATAAPAPSVAPAATTADTSAPASGGDIVVTGSRIPHPDLESASPVTVVGAKDFKLTGTTRTEDLLNSLPQVFAGQGGSISNGASGIATVDLRNLGPQRTLVLVNGRRVVPGDPRTPFTDLNFIPSSLIKRVDVLTGGASAVYGADAVAGVVNFVMDTNFSGFKIDGQYSLYNHDNRAGSSVTDPNTALGYGYPRGTSADGGTIDVTATIGAGFDDNRGHVVAYAGYRKINAVTQAKRDYSSCALTSNKASAVAANGLYACGGSATSAAGTFLTGDGRTLQVSGNSLVPGYSLYNYAPANYYQRPDERYTAGFFAHYDVSDAFKPYMEFMFMDDRTIAQIGASGDFGNTTSVSCDNAFLSAQEKATLCTNGNYVGQSVSATGVISGTPTVFTDANGVSYNEANVTILRRNVEGGPRQDDLQHTSYRGVIGAKGDLAKGLSYDASYQYGRTVYAETYYNDFSIKKLNNSLDVDASGTCRSVLNGTDTQCVPYDIFGGGVSADAINYLSTPGFERGQNTEQVANVNFTFLGGEYGLTSPLANEGIALNFGAEYRKETLSLSTDQEFTTGDLAGQGGATLGASGYLKAKEVFGELSVPLIQDRPFFQSLVFDAGYRHSKYNTDGTGYSLNPDGSITPYGGGNAFSTDTYKFELTWAPIRDIKLRASYNRAVRAPNVTELFGSRNVALDGATDPCSGFTITAADTACLAQGLSVGEVVKANPASQYNGFQGGNPDLTPEIATTKTFGAVFTPSFLRGFSATVDYFDIKVKNLIATYGADNILNQCMDGNSTFCGLIHRDSNGSLWLSPNGYVVDTNVNIGGLRTKGIDVAASYTQDIGKLGSLGFQLNGTWLDSLKTTLFGGVSYNCAGYYGVTCGTPSPKWRHTARLTWTLPSGPSLSLRWRYIGNTKIDYLSSDPDLNAPASVRPGSAKIKAYNYFDLTAQMPIANKYTFTVGVQNIFDKSPPLIGTDSLPAVYGNGNTFPQVYDALGRYLYVGITLDL</sequence>
<reference evidence="13" key="1">
    <citation type="submission" date="2023-04" db="EMBL/GenBank/DDBJ databases">
        <title>Sphingomonas sp. MAHUQ-71 isolated from rice field.</title>
        <authorList>
            <person name="Huq M.A."/>
        </authorList>
    </citation>
    <scope>NUCLEOTIDE SEQUENCE</scope>
    <source>
        <strain evidence="13">MAHUQ-71</strain>
    </source>
</reference>
<dbReference type="Proteomes" id="UP001160625">
    <property type="component" value="Unassembled WGS sequence"/>
</dbReference>
<evidence type="ECO:0000256" key="2">
    <source>
        <dbReference type="ARBA" id="ARBA00022448"/>
    </source>
</evidence>
<keyword evidence="2 8" id="KW-0813">Transport</keyword>
<evidence type="ECO:0000313" key="14">
    <source>
        <dbReference type="Proteomes" id="UP001160625"/>
    </source>
</evidence>
<keyword evidence="3 8" id="KW-1134">Transmembrane beta strand</keyword>
<dbReference type="PROSITE" id="PS52016">
    <property type="entry name" value="TONB_DEPENDENT_REC_3"/>
    <property type="match status" value="1"/>
</dbReference>
<keyword evidence="10" id="KW-0732">Signal</keyword>
<keyword evidence="4 8" id="KW-0812">Transmembrane</keyword>
<evidence type="ECO:0000256" key="10">
    <source>
        <dbReference type="SAM" id="SignalP"/>
    </source>
</evidence>
<comment type="caution">
    <text evidence="13">The sequence shown here is derived from an EMBL/GenBank/DDBJ whole genome shotgun (WGS) entry which is preliminary data.</text>
</comment>
<proteinExistence type="inferred from homology"/>